<feature type="compositionally biased region" description="Basic and acidic residues" evidence="1">
    <location>
        <begin position="461"/>
        <end position="470"/>
    </location>
</feature>
<dbReference type="PANTHER" id="PTHR21726:SF29">
    <property type="entry name" value="EXPRESSED PROTEIN"/>
    <property type="match status" value="1"/>
</dbReference>
<name>A0AAN7GVB8_9MYRT</name>
<reference evidence="4 5" key="1">
    <citation type="journal article" date="2023" name="Hortic Res">
        <title>Pangenome of water caltrop reveals structural variations and asymmetric subgenome divergence after allopolyploidization.</title>
        <authorList>
            <person name="Zhang X."/>
            <person name="Chen Y."/>
            <person name="Wang L."/>
            <person name="Yuan Y."/>
            <person name="Fang M."/>
            <person name="Shi L."/>
            <person name="Lu R."/>
            <person name="Comes H.P."/>
            <person name="Ma Y."/>
            <person name="Chen Y."/>
            <person name="Huang G."/>
            <person name="Zhou Y."/>
            <person name="Zheng Z."/>
            <person name="Qiu Y."/>
        </authorList>
    </citation>
    <scope>NUCLEOTIDE SEQUENCE [LARGE SCALE GENOMIC DNA]</scope>
    <source>
        <tissue evidence="4">Roots</tissue>
    </source>
</reference>
<sequence>MGLDKEGSKGGGYVGGFFHLFDWKAKSRKKLFSSKSDLPAEHSKQGKKNDGNFPTTHVYLMDEDDNGIWSSGRGNTHHSCASSVTDEEGCGSRGPNVVARLMGLDSMPTTYSSESYSTPFFDTQSLREAEFNRTRNVEYSQNYHQMYSGDLIMKTEDSFRNHVELKPNKIVNRPIEKFQTEMLPRKSAKTIPITQHKLLSPIKCPGFVPSMNAAHIMEAAAKIIESAPQATAVRGKVTLHVPSSSAIQLRVRDFKKEREYTMQRAQSGSSSVPLRVKDLKEKVEGTLKTASRLPEASLKQVGSDCAAMRYLKGQALNKSFNGGAGASTSSRASAESQEGFSASKNNGKSISLAIQAKVNVQKREGLASGERSRLMANHQKEQNENKLAQSFRTHHRVQKNMHKESSNFTVSGALRQNNQKQNCQIDKEKLTRKASASNGRKVLLKPVSKLAATTKTGSRKLEALDMDKETSQSNIKNFPRKKRSIEGVQFEKNKVTADDSSLDQNRNQAQTSSVVQKQFCWSEGSRKKGTDVVSFTFTAPLTRSMMGSESPNLNQSSENLCKRVFSESDNLKLSSLDYNVLGGDALSKLLEQKLRELTNDVGSSSSYNASASLDSILSSTSVFQDSGPTPDTITSKSRQQDNREQNIQLDSHVSNPPLARFKHEFQGHDDMEVEHVAEAKQPLDYRYPSPISVLEPSFVTGSRFSSDSMDCDWMEGNKHSISQVSEILGPSPLRRSYSLDADMDMSDSASSVSIGGTITEKNTSTGTSSEFPKSTEWEVEYIKEILSDIELMFKDLSLGRSQSIIHPRVFEQLEVRVGSTRTDDIDSWLRRKALFDCVSECMEVRFQNFVGGGFQAWEKGFSIVKRREKLAEDVYKEILSLRGLANSMVDDLVDRDMSTQNGKWLHFEPNTFELGIEIGGNILDSLIDEAISGILRCNVKAFAGLRSS</sequence>
<dbReference type="Pfam" id="PF14309">
    <property type="entry name" value="DUF4378"/>
    <property type="match status" value="1"/>
</dbReference>
<dbReference type="AlphaFoldDB" id="A0AAN7GVB8"/>
<dbReference type="InterPro" id="IPR032795">
    <property type="entry name" value="DUF3741-assoc"/>
</dbReference>
<dbReference type="PANTHER" id="PTHR21726">
    <property type="entry name" value="PHOSPHATIDYLINOSITOL N-ACETYLGLUCOSAMINYLTRANSFERASE SUBUNIT P DOWN SYNDROME CRITICAL REGION PROTEIN 5 -RELATED"/>
    <property type="match status" value="1"/>
</dbReference>
<evidence type="ECO:0000256" key="1">
    <source>
        <dbReference type="SAM" id="MobiDB-lite"/>
    </source>
</evidence>
<evidence type="ECO:0000313" key="5">
    <source>
        <dbReference type="Proteomes" id="UP001345219"/>
    </source>
</evidence>
<feature type="compositionally biased region" description="Polar residues" evidence="1">
    <location>
        <begin position="622"/>
        <end position="637"/>
    </location>
</feature>
<keyword evidence="5" id="KW-1185">Reference proteome</keyword>
<dbReference type="Pfam" id="PF14383">
    <property type="entry name" value="VARLMGL"/>
    <property type="match status" value="1"/>
</dbReference>
<dbReference type="EMBL" id="JAXIOK010000022">
    <property type="protein sequence ID" value="KAK4744554.1"/>
    <property type="molecule type" value="Genomic_DNA"/>
</dbReference>
<accession>A0AAN7GVB8</accession>
<feature type="compositionally biased region" description="Polar residues" evidence="1">
    <location>
        <begin position="752"/>
        <end position="771"/>
    </location>
</feature>
<evidence type="ECO:0000313" key="4">
    <source>
        <dbReference type="EMBL" id="KAK4744554.1"/>
    </source>
</evidence>
<feature type="domain" description="DUF4378" evidence="2">
    <location>
        <begin position="778"/>
        <end position="929"/>
    </location>
</feature>
<dbReference type="InterPro" id="IPR025486">
    <property type="entry name" value="DUF4378"/>
</dbReference>
<evidence type="ECO:0008006" key="6">
    <source>
        <dbReference type="Google" id="ProtNLM"/>
    </source>
</evidence>
<protein>
    <recommendedName>
        <fullName evidence="6">DUF4378 domain-containing protein</fullName>
    </recommendedName>
</protein>
<feature type="compositionally biased region" description="Polar residues" evidence="1">
    <location>
        <begin position="645"/>
        <end position="654"/>
    </location>
</feature>
<evidence type="ECO:0000259" key="3">
    <source>
        <dbReference type="Pfam" id="PF14383"/>
    </source>
</evidence>
<dbReference type="Proteomes" id="UP001345219">
    <property type="component" value="Chromosome 9"/>
</dbReference>
<feature type="region of interest" description="Disordered" evidence="1">
    <location>
        <begin position="621"/>
        <end position="655"/>
    </location>
</feature>
<feature type="compositionally biased region" description="Polar residues" evidence="1">
    <location>
        <begin position="335"/>
        <end position="345"/>
    </location>
</feature>
<feature type="region of interest" description="Disordered" evidence="1">
    <location>
        <begin position="748"/>
        <end position="771"/>
    </location>
</feature>
<feature type="domain" description="DUF3741" evidence="3">
    <location>
        <begin position="82"/>
        <end position="113"/>
    </location>
</feature>
<feature type="compositionally biased region" description="Basic and acidic residues" evidence="1">
    <location>
        <begin position="38"/>
        <end position="50"/>
    </location>
</feature>
<evidence type="ECO:0000259" key="2">
    <source>
        <dbReference type="Pfam" id="PF14309"/>
    </source>
</evidence>
<comment type="caution">
    <text evidence="4">The sequence shown here is derived from an EMBL/GenBank/DDBJ whole genome shotgun (WGS) entry which is preliminary data.</text>
</comment>
<proteinExistence type="predicted"/>
<organism evidence="4 5">
    <name type="scientific">Trapa incisa</name>
    <dbReference type="NCBI Taxonomy" id="236973"/>
    <lineage>
        <taxon>Eukaryota</taxon>
        <taxon>Viridiplantae</taxon>
        <taxon>Streptophyta</taxon>
        <taxon>Embryophyta</taxon>
        <taxon>Tracheophyta</taxon>
        <taxon>Spermatophyta</taxon>
        <taxon>Magnoliopsida</taxon>
        <taxon>eudicotyledons</taxon>
        <taxon>Gunneridae</taxon>
        <taxon>Pentapetalae</taxon>
        <taxon>rosids</taxon>
        <taxon>malvids</taxon>
        <taxon>Myrtales</taxon>
        <taxon>Lythraceae</taxon>
        <taxon>Trapa</taxon>
    </lineage>
</organism>
<feature type="region of interest" description="Disordered" evidence="1">
    <location>
        <begin position="461"/>
        <end position="509"/>
    </location>
</feature>
<feature type="region of interest" description="Disordered" evidence="1">
    <location>
        <begin position="322"/>
        <end position="345"/>
    </location>
</feature>
<gene>
    <name evidence="4" type="ORF">SAY87_010866</name>
</gene>
<feature type="region of interest" description="Disordered" evidence="1">
    <location>
        <begin position="36"/>
        <end position="57"/>
    </location>
</feature>
<feature type="compositionally biased region" description="Polar residues" evidence="1">
    <location>
        <begin position="498"/>
        <end position="509"/>
    </location>
</feature>